<dbReference type="AlphaFoldDB" id="A0A975D1X7"/>
<organism evidence="3 4">
    <name type="scientific">Rhizorhabdus wittichii</name>
    <dbReference type="NCBI Taxonomy" id="160791"/>
    <lineage>
        <taxon>Bacteria</taxon>
        <taxon>Pseudomonadati</taxon>
        <taxon>Pseudomonadota</taxon>
        <taxon>Alphaproteobacteria</taxon>
        <taxon>Sphingomonadales</taxon>
        <taxon>Sphingomonadaceae</taxon>
        <taxon>Rhizorhabdus</taxon>
    </lineage>
</organism>
<dbReference type="Pfam" id="PF04389">
    <property type="entry name" value="Peptidase_M28"/>
    <property type="match status" value="1"/>
</dbReference>
<dbReference type="Gene3D" id="3.50.30.30">
    <property type="match status" value="1"/>
</dbReference>
<dbReference type="PANTHER" id="PTHR12147:SF26">
    <property type="entry name" value="PEPTIDASE M28 DOMAIN-CONTAINING PROTEIN"/>
    <property type="match status" value="1"/>
</dbReference>
<dbReference type="GO" id="GO:0006508">
    <property type="term" value="P:proteolysis"/>
    <property type="evidence" value="ECO:0007669"/>
    <property type="project" value="InterPro"/>
</dbReference>
<proteinExistence type="predicted"/>
<evidence type="ECO:0000259" key="2">
    <source>
        <dbReference type="Pfam" id="PF04389"/>
    </source>
</evidence>
<dbReference type="RefSeq" id="WP_208632679.1">
    <property type="nucleotide sequence ID" value="NZ_CP059319.1"/>
</dbReference>
<feature type="chain" id="PRO_5037883119" evidence="1">
    <location>
        <begin position="21"/>
        <end position="534"/>
    </location>
</feature>
<dbReference type="SUPFAM" id="SSF52025">
    <property type="entry name" value="PA domain"/>
    <property type="match status" value="1"/>
</dbReference>
<dbReference type="InterPro" id="IPR007484">
    <property type="entry name" value="Peptidase_M28"/>
</dbReference>
<protein>
    <submittedName>
        <fullName evidence="3">M28 family peptidase</fullName>
    </submittedName>
</protein>
<dbReference type="InterPro" id="IPR045175">
    <property type="entry name" value="M28_fam"/>
</dbReference>
<evidence type="ECO:0000256" key="1">
    <source>
        <dbReference type="SAM" id="SignalP"/>
    </source>
</evidence>
<feature type="signal peptide" evidence="1">
    <location>
        <begin position="1"/>
        <end position="20"/>
    </location>
</feature>
<dbReference type="EMBL" id="CP059319">
    <property type="protein sequence ID" value="QTH21384.1"/>
    <property type="molecule type" value="Genomic_DNA"/>
</dbReference>
<dbReference type="InterPro" id="IPR046450">
    <property type="entry name" value="PA_dom_sf"/>
</dbReference>
<dbReference type="PANTHER" id="PTHR12147">
    <property type="entry name" value="METALLOPEPTIDASE M28 FAMILY MEMBER"/>
    <property type="match status" value="1"/>
</dbReference>
<reference evidence="3" key="2">
    <citation type="submission" date="2021-04" db="EMBL/GenBank/DDBJ databases">
        <title>Isolation and genomic analysis of the ibuprofen-degrading bacterium Sphingomonas strain MPO218.</title>
        <authorList>
            <person name="Aulestia M."/>
            <person name="Flores A."/>
            <person name="Mangas E.L."/>
            <person name="Perez-Pulido A.J."/>
            <person name="Santero E."/>
            <person name="Camacho E.M."/>
        </authorList>
    </citation>
    <scope>NUCLEOTIDE SEQUENCE</scope>
    <source>
        <strain evidence="3">MPO218</strain>
    </source>
</reference>
<keyword evidence="1" id="KW-0732">Signal</keyword>
<feature type="domain" description="Peptidase M28" evidence="2">
    <location>
        <begin position="287"/>
        <end position="502"/>
    </location>
</feature>
<name>A0A975D1X7_9SPHN</name>
<dbReference type="Gene3D" id="3.40.630.10">
    <property type="entry name" value="Zn peptidases"/>
    <property type="match status" value="1"/>
</dbReference>
<dbReference type="Proteomes" id="UP000664914">
    <property type="component" value="Chromosome"/>
</dbReference>
<evidence type="ECO:0000313" key="3">
    <source>
        <dbReference type="EMBL" id="QTH21384.1"/>
    </source>
</evidence>
<accession>A0A975D1X7</accession>
<sequence length="534" mass="56752">MLDLRFSLALLALLPLPAAATPPPRAAQWFADVAAIADDANEGRATGSRGHLRAADYVERRFRAIGLAPAGEHGGFRQQVALEEQRIDYARSHAELTDAQGKAVPLALGSDMLIAAWAAPRPARVDAPLVFLGYGLHLPEQGHDDFAGVDLKGKIAVVIGGGPAGIAGPIKASNRSERSRLLAAAGAVGVIALTPPRQIEIPWERQTLLARQGDMYLADAALRDVPDDFFLASVDPAAAETLFAGSGHSFAELAAASDASAPVPVFALPVRLRATIAAERRRLVSPNLVARLDGSDPALRDEHVVVSAHLDHVGIGPAIDGDAIYNGAIDDGSGVATVLDIAARVAAGERPKRSMLFLIVTAEEPGLLGSTYFARKPTVPAEGLIADLNFDVLLPLWPLTTILAQGDGESSLGDQAREVAARHGLALVPDPLPNRNSFVRTDQYSFVRAGIPALAFKFGFAPGTEAFRLEGAWRATRYHAPNDDIRQPGLRPEEMVRFDDYAADVAIAVANAPARPRWLDGSVFKRFARGYAVR</sequence>
<reference evidence="3" key="1">
    <citation type="submission" date="2020-07" db="EMBL/GenBank/DDBJ databases">
        <authorList>
            <person name="Camacho E."/>
        </authorList>
    </citation>
    <scope>NUCLEOTIDE SEQUENCE</scope>
    <source>
        <strain evidence="3">MPO218</strain>
    </source>
</reference>
<dbReference type="SUPFAM" id="SSF53187">
    <property type="entry name" value="Zn-dependent exopeptidases"/>
    <property type="match status" value="1"/>
</dbReference>
<gene>
    <name evidence="3" type="ORF">HRJ34_24200</name>
</gene>
<evidence type="ECO:0000313" key="4">
    <source>
        <dbReference type="Proteomes" id="UP000664914"/>
    </source>
</evidence>
<dbReference type="GO" id="GO:0008235">
    <property type="term" value="F:metalloexopeptidase activity"/>
    <property type="evidence" value="ECO:0007669"/>
    <property type="project" value="InterPro"/>
</dbReference>